<feature type="domain" description="Retrotransposon gag" evidence="1">
    <location>
        <begin position="7"/>
        <end position="46"/>
    </location>
</feature>
<sequence length="66" mass="7651">MTVNDVEINWASFKKAIMEKYLPKSFKIKKEQEFLELKQGNMSINEGVKDMLCMKAAGAFYNRVSK</sequence>
<dbReference type="Pfam" id="PF03732">
    <property type="entry name" value="Retrotrans_gag"/>
    <property type="match status" value="1"/>
</dbReference>
<protein>
    <submittedName>
        <fullName evidence="2">Putative retrotransposon gag domain-containing protein</fullName>
    </submittedName>
</protein>
<reference evidence="3" key="1">
    <citation type="journal article" date="2018" name="Nat. Plants">
        <title>Whole-genome landscape of Medicago truncatula symbiotic genes.</title>
        <authorList>
            <person name="Pecrix Y."/>
            <person name="Staton S.E."/>
            <person name="Sallet E."/>
            <person name="Lelandais-Briere C."/>
            <person name="Moreau S."/>
            <person name="Carrere S."/>
            <person name="Blein T."/>
            <person name="Jardinaud M.F."/>
            <person name="Latrasse D."/>
            <person name="Zouine M."/>
            <person name="Zahm M."/>
            <person name="Kreplak J."/>
            <person name="Mayjonade B."/>
            <person name="Satge C."/>
            <person name="Perez M."/>
            <person name="Cauet S."/>
            <person name="Marande W."/>
            <person name="Chantry-Darmon C."/>
            <person name="Lopez-Roques C."/>
            <person name="Bouchez O."/>
            <person name="Berard A."/>
            <person name="Debelle F."/>
            <person name="Munos S."/>
            <person name="Bendahmane A."/>
            <person name="Berges H."/>
            <person name="Niebel A."/>
            <person name="Buitink J."/>
            <person name="Frugier F."/>
            <person name="Benhamed M."/>
            <person name="Crespi M."/>
            <person name="Gouzy J."/>
            <person name="Gamas P."/>
        </authorList>
    </citation>
    <scope>NUCLEOTIDE SEQUENCE [LARGE SCALE GENOMIC DNA]</scope>
    <source>
        <strain evidence="3">cv. Jemalong A17</strain>
    </source>
</reference>
<proteinExistence type="predicted"/>
<dbReference type="AlphaFoldDB" id="A0A396JHW0"/>
<organism evidence="2 3">
    <name type="scientific">Medicago truncatula</name>
    <name type="common">Barrel medic</name>
    <name type="synonym">Medicago tribuloides</name>
    <dbReference type="NCBI Taxonomy" id="3880"/>
    <lineage>
        <taxon>Eukaryota</taxon>
        <taxon>Viridiplantae</taxon>
        <taxon>Streptophyta</taxon>
        <taxon>Embryophyta</taxon>
        <taxon>Tracheophyta</taxon>
        <taxon>Spermatophyta</taxon>
        <taxon>Magnoliopsida</taxon>
        <taxon>eudicotyledons</taxon>
        <taxon>Gunneridae</taxon>
        <taxon>Pentapetalae</taxon>
        <taxon>rosids</taxon>
        <taxon>fabids</taxon>
        <taxon>Fabales</taxon>
        <taxon>Fabaceae</taxon>
        <taxon>Papilionoideae</taxon>
        <taxon>50 kb inversion clade</taxon>
        <taxon>NPAAA clade</taxon>
        <taxon>Hologalegina</taxon>
        <taxon>IRL clade</taxon>
        <taxon>Trifolieae</taxon>
        <taxon>Medicago</taxon>
    </lineage>
</organism>
<gene>
    <name evidence="2" type="ORF">MtrunA17_Chr1g0158841</name>
</gene>
<evidence type="ECO:0000313" key="3">
    <source>
        <dbReference type="Proteomes" id="UP000265566"/>
    </source>
</evidence>
<evidence type="ECO:0000313" key="2">
    <source>
        <dbReference type="EMBL" id="RHN77819.1"/>
    </source>
</evidence>
<accession>A0A396JHW0</accession>
<dbReference type="InterPro" id="IPR005162">
    <property type="entry name" value="Retrotrans_gag_dom"/>
</dbReference>
<name>A0A396JHW0_MEDTR</name>
<dbReference type="Gramene" id="rna1312">
    <property type="protein sequence ID" value="RHN77819.1"/>
    <property type="gene ID" value="gene1312"/>
</dbReference>
<evidence type="ECO:0000259" key="1">
    <source>
        <dbReference type="Pfam" id="PF03732"/>
    </source>
</evidence>
<dbReference type="EMBL" id="PSQE01000001">
    <property type="protein sequence ID" value="RHN77819.1"/>
    <property type="molecule type" value="Genomic_DNA"/>
</dbReference>
<dbReference type="Proteomes" id="UP000265566">
    <property type="component" value="Chromosome 1"/>
</dbReference>
<comment type="caution">
    <text evidence="2">The sequence shown here is derived from an EMBL/GenBank/DDBJ whole genome shotgun (WGS) entry which is preliminary data.</text>
</comment>